<evidence type="ECO:0000256" key="3">
    <source>
        <dbReference type="ARBA" id="ARBA00022553"/>
    </source>
</evidence>
<name>A0ABM6SJ44_9ACTN</name>
<dbReference type="Gene3D" id="3.40.50.1820">
    <property type="entry name" value="alpha/beta hydrolase"/>
    <property type="match status" value="1"/>
</dbReference>
<proteinExistence type="predicted"/>
<dbReference type="SMART" id="SM00824">
    <property type="entry name" value="PKS_TE"/>
    <property type="match status" value="1"/>
</dbReference>
<reference evidence="6 7" key="1">
    <citation type="submission" date="2018-02" db="EMBL/GenBank/DDBJ databases">
        <title>Complete genome sequence of Streptomyces dengpaensis, the producer of angucyclines.</title>
        <authorList>
            <person name="Yumei L."/>
        </authorList>
    </citation>
    <scope>NUCLEOTIDE SEQUENCE [LARGE SCALE GENOMIC DNA]</scope>
    <source>
        <strain evidence="6 7">XZHG99</strain>
    </source>
</reference>
<evidence type="ECO:0000256" key="1">
    <source>
        <dbReference type="ARBA" id="ARBA00001957"/>
    </source>
</evidence>
<feature type="compositionally biased region" description="Basic and acidic residues" evidence="4">
    <location>
        <begin position="2126"/>
        <end position="2141"/>
    </location>
</feature>
<dbReference type="InterPro" id="IPR006162">
    <property type="entry name" value="Ppantetheine_attach_site"/>
</dbReference>
<feature type="domain" description="Carrier" evidence="5">
    <location>
        <begin position="2134"/>
        <end position="2209"/>
    </location>
</feature>
<dbReference type="CDD" id="cd05930">
    <property type="entry name" value="A_NRPS"/>
    <property type="match status" value="1"/>
</dbReference>
<dbReference type="InterPro" id="IPR009081">
    <property type="entry name" value="PP-bd_ACP"/>
</dbReference>
<gene>
    <name evidence="6" type="ORF">C4B68_01225</name>
</gene>
<dbReference type="Gene3D" id="3.30.559.10">
    <property type="entry name" value="Chloramphenicol acetyltransferase-like domain"/>
    <property type="match status" value="2"/>
</dbReference>
<dbReference type="InterPro" id="IPR020806">
    <property type="entry name" value="PKS_PP-bd"/>
</dbReference>
<dbReference type="CDD" id="cd19531">
    <property type="entry name" value="LCL_NRPS-like"/>
    <property type="match status" value="2"/>
</dbReference>
<evidence type="ECO:0000313" key="6">
    <source>
        <dbReference type="EMBL" id="AVH54671.1"/>
    </source>
</evidence>
<dbReference type="SUPFAM" id="SSF47336">
    <property type="entry name" value="ACP-like"/>
    <property type="match status" value="2"/>
</dbReference>
<dbReference type="EMBL" id="CP026652">
    <property type="protein sequence ID" value="AVH54671.1"/>
    <property type="molecule type" value="Genomic_DNA"/>
</dbReference>
<dbReference type="PROSITE" id="PS50075">
    <property type="entry name" value="CARRIER"/>
    <property type="match status" value="2"/>
</dbReference>
<dbReference type="PROSITE" id="PS00012">
    <property type="entry name" value="PHOSPHOPANTETHEINE"/>
    <property type="match status" value="2"/>
</dbReference>
<dbReference type="SUPFAM" id="SSF53474">
    <property type="entry name" value="alpha/beta-Hydrolases"/>
    <property type="match status" value="1"/>
</dbReference>
<dbReference type="InterPro" id="IPR023213">
    <property type="entry name" value="CAT-like_dom_sf"/>
</dbReference>
<comment type="cofactor">
    <cofactor evidence="1">
        <name>pantetheine 4'-phosphate</name>
        <dbReference type="ChEBI" id="CHEBI:47942"/>
    </cofactor>
</comment>
<organism evidence="6 7">
    <name type="scientific">Streptomyces dengpaensis</name>
    <dbReference type="NCBI Taxonomy" id="2049881"/>
    <lineage>
        <taxon>Bacteria</taxon>
        <taxon>Bacillati</taxon>
        <taxon>Actinomycetota</taxon>
        <taxon>Actinomycetes</taxon>
        <taxon>Kitasatosporales</taxon>
        <taxon>Streptomycetaceae</taxon>
        <taxon>Streptomyces</taxon>
    </lineage>
</organism>
<dbReference type="Gene3D" id="1.10.1200.10">
    <property type="entry name" value="ACP-like"/>
    <property type="match status" value="2"/>
</dbReference>
<sequence>MDVAELLARLNDLPPEQRALVERTLRERGGPQTCETSVTQQGLWLIDQIKPNDRLYTIGWRLRLGGRLDTDALTGAVDALVARHAALRTTFTVEDGRPLQAVQPQLRIPVPVDDLRELDGPAREQRTEDLCAAEVATAFDLEKGPLARFRLIRVADEEHVFTIVVHHIVFDAVSVDVALRDLSQVYNALVAGGALPNTAPPPQYPEFARWQRRHLTGPRLERLIGYWRRQLAGAPGLLALPTLRPRPAEQSHAGAEYTAVFPAELSERLRDLARGERSTLYTVLLAGFQVVLSRYSGQRDISVGTVVHGRVRSEFEQMIGYFVNTLVVRSDLTGDPSFREHLRRTRATFLSAYDHQALSFDRLVEELAPHRGLSHNPLVQVVFESHDEDEWQQRTHFSGLEMGQLLPIELGRSKFDLNVSAVERDGTIDVTVEYATDLFDEPGVARMVAHYRQLLESVVAQPDTPIGALEMLLPEERLLLAEQSAPPVRSACLHDLVQRHAIATPQEPAVSDGERTVSYGDLDAGAARLAQWLTTHGVTPETVVAVALPRSPDHVLVTLAVLKAGAVCLPVDLQAPTDTLRAVLADARPALVITDKAALREPLDAETVLLLDDEALTADIAALTRTSRPTHVLPGQAAFLLYTGADDAEPHGVLLTHDGLANALDHTAATLAVTPGSSVRLHGAPGTDLALLETFTALTTGAHLVPASADEPSSHHLTLVRPGPGDGSGRVRVLALTDEGPAAPGAQPDGEHAPAIGYGQTETSVLALTAELRPTPSGLLPAAPAAGVRARVLDADLRRLPPGVNGELYIGGAGLAQGYHGRPARTAARFLPDPYGPPGARMFRTGDLARLDNRGRVVVLGRAAHRVLVHGLPVEPGAVEAALRSHPEVERAVVSIADHTDGPRPVAHVVAAPGATVEPQQLRRHVAGLLAAHMVPAAVLVTDDLPTAPNGRLDRAALPAPEPVCGPADREPGTPLEAVLRELFADVLGLPSVGLDDDFFDIGGHSMLAARLIARVSDVLNVEMGLRTLFEAPTVAELALTLQNADERPEAVQGDLDVMLPPRIPSNQMSELSLSVSALSPEKLRLRQRGPFDTDSIVLQAGLAGAAPVPASTAQRALWFLDRVMEPGDRSAYNLGKAMTLRGPLDPDLLERCLTEIVRRHQVLRTTFTAEDGVPMQVVHDAGPVRLPVRDVSALPSAERAAAVRLLAERELSRPFDLAEEPLFHALLVRSAPAEHTLVLVFHHAVFDGWSFGVLFDELAALYAAFGAGRLSPLAEPALQYTDYSVWQQTRFDQGALTEGLAYWRRALAGAPGLLALPTDRPRPAAASYTGAQFAFVLPPDLTAAVRSRARAEGCTLYMVLLAAYQVLLARLSGQREVLVGSHVACRPRTELEALLGFFVNTVVLRGEAADELTFRAYLRRTRQTVLEALEHQDVPFELVVEELKPERTLSHNPLFQAMFTLQNTGAEDPVQLPGIEVAPCAVTTRDAKFDLSLDVVEDGDTLRCEIGYRTDLFEPETAQRLSQRYAHLLAQFLAEPERTLGSVDLLLPEEASGLLRQGLGPAVPGAPTTLHGLIEEQVRRTPDASAVLCDGVDTTYAEWDARAERLARSSRRRGVGPERVADVQVPPSVEAVVAFEGEELSYTGLNERANRLARALVKRGVGPESLVAVALPRSADLIVALLAVLKAGGAYVPIDLDYPADRIGYMLDDARPVTIITETSVQETSVLSERHGAAVLLLDTPETVSLLTDLDSTDLTDVDRNGPLLPEHPAYVIYTSGSTGRPKGVTVSHVSVINQFAWMQREYKLTAADRVLHKTPVGFDVSVWELFWPLVSGATIVVARPGGHRDARYLTGLIQDERVTVVQFVPSMLQLFLNDRMARACVDLRLVICIGEALPSELHRAFDAMFDVPLHNLYGPTEATIAVTAWTGRPMGPDDGPTPIGRPTDNTQVYVLDASLQLVPTGVPGELYLSGIQLARGYFRQPSLSAERFLPNPFGTPGERMYRTGDLVKWNADGTLAYLGRTDDQVKVRGFRIELGEIESALLTHPAVRQAAATVREDVPGDKRIVAYVVPTTGAATESALLRAHVAAVLPEYMVPAAVVVLEALTLTANGKLDRARLPAPTVDRPAREAAERPRTPHERQVADAWAEVLHRDDIGLHDNFFDLGGNSLSAMRMVARIEQAGGRAVRPAAVFQAPTVEQLAALLSEEDATGNASPLVTLRGSGAGAPVFLVHPIGGNVLCYAGLCDELGSDRPVYGLVARGLSDDEVPRDRIEAMAASYLAALPKATTDRPFLLAGWSMGGAVALEMARQFLQSTGRPLPVVMLDSYPPHPTAHLHGATGGEQDEVALLADFAADWGGNLDLDFSLSYTDLAEIGVRAGLERLLARAKAAGVLSLDDDLVLLDRLFRTYAAHAVALDHYRPATPYPGPVTLLAARSGRLGDAVDHGWSHQVTGPLSVVEVPGDHYSILREPQLPHTAAALRAQLTASDPS</sequence>
<dbReference type="PANTHER" id="PTHR45527">
    <property type="entry name" value="NONRIBOSOMAL PEPTIDE SYNTHETASE"/>
    <property type="match status" value="1"/>
</dbReference>
<dbReference type="InterPro" id="IPR036736">
    <property type="entry name" value="ACP-like_sf"/>
</dbReference>
<dbReference type="Gene3D" id="3.30.559.30">
    <property type="entry name" value="Nonribosomal peptide synthetase, condensation domain"/>
    <property type="match status" value="2"/>
</dbReference>
<dbReference type="Pfam" id="PF00501">
    <property type="entry name" value="AMP-binding"/>
    <property type="match status" value="3"/>
</dbReference>
<dbReference type="RefSeq" id="WP_099505104.1">
    <property type="nucleotide sequence ID" value="NZ_CP026652.1"/>
</dbReference>
<keyword evidence="7" id="KW-1185">Reference proteome</keyword>
<dbReference type="PROSITE" id="PS00455">
    <property type="entry name" value="AMP_BINDING"/>
    <property type="match status" value="1"/>
</dbReference>
<accession>A0ABM6SJ44</accession>
<dbReference type="Pfam" id="PF00550">
    <property type="entry name" value="PP-binding"/>
    <property type="match status" value="2"/>
</dbReference>
<evidence type="ECO:0000259" key="5">
    <source>
        <dbReference type="PROSITE" id="PS50075"/>
    </source>
</evidence>
<dbReference type="Gene3D" id="2.30.38.10">
    <property type="entry name" value="Luciferase, Domain 3"/>
    <property type="match status" value="1"/>
</dbReference>
<evidence type="ECO:0000313" key="7">
    <source>
        <dbReference type="Proteomes" id="UP000238413"/>
    </source>
</evidence>
<dbReference type="InterPro" id="IPR020845">
    <property type="entry name" value="AMP-binding_CS"/>
</dbReference>
<dbReference type="InterPro" id="IPR029058">
    <property type="entry name" value="AB_hydrolase_fold"/>
</dbReference>
<feature type="region of interest" description="Disordered" evidence="4">
    <location>
        <begin position="2120"/>
        <end position="2141"/>
    </location>
</feature>
<dbReference type="InterPro" id="IPR020802">
    <property type="entry name" value="TesA-like"/>
</dbReference>
<dbReference type="Gene3D" id="3.40.50.12780">
    <property type="entry name" value="N-terminal domain of ligase-like"/>
    <property type="match status" value="3"/>
</dbReference>
<dbReference type="Gene3D" id="3.30.300.30">
    <property type="match status" value="2"/>
</dbReference>
<dbReference type="InterPro" id="IPR025110">
    <property type="entry name" value="AMP-bd_C"/>
</dbReference>
<keyword evidence="2" id="KW-0596">Phosphopantetheine</keyword>
<dbReference type="InterPro" id="IPR045851">
    <property type="entry name" value="AMP-bd_C_sf"/>
</dbReference>
<keyword evidence="3" id="KW-0597">Phosphoprotein</keyword>
<dbReference type="InterPro" id="IPR001031">
    <property type="entry name" value="Thioesterase"/>
</dbReference>
<dbReference type="SMART" id="SM00823">
    <property type="entry name" value="PKS_PP"/>
    <property type="match status" value="2"/>
</dbReference>
<dbReference type="SUPFAM" id="SSF56801">
    <property type="entry name" value="Acetyl-CoA synthetase-like"/>
    <property type="match status" value="3"/>
</dbReference>
<dbReference type="PANTHER" id="PTHR45527:SF1">
    <property type="entry name" value="FATTY ACID SYNTHASE"/>
    <property type="match status" value="1"/>
</dbReference>
<dbReference type="InterPro" id="IPR000873">
    <property type="entry name" value="AMP-dep_synth/lig_dom"/>
</dbReference>
<evidence type="ECO:0000256" key="4">
    <source>
        <dbReference type="SAM" id="MobiDB-lite"/>
    </source>
</evidence>
<dbReference type="Pfam" id="PF00975">
    <property type="entry name" value="Thioesterase"/>
    <property type="match status" value="1"/>
</dbReference>
<dbReference type="Proteomes" id="UP000238413">
    <property type="component" value="Chromosome"/>
</dbReference>
<feature type="domain" description="Carrier" evidence="5">
    <location>
        <begin position="971"/>
        <end position="1046"/>
    </location>
</feature>
<dbReference type="NCBIfam" id="TIGR01733">
    <property type="entry name" value="AA-adenyl-dom"/>
    <property type="match status" value="1"/>
</dbReference>
<evidence type="ECO:0000256" key="2">
    <source>
        <dbReference type="ARBA" id="ARBA00022450"/>
    </source>
</evidence>
<dbReference type="Gene3D" id="3.40.50.980">
    <property type="match status" value="2"/>
</dbReference>
<dbReference type="SUPFAM" id="SSF52777">
    <property type="entry name" value="CoA-dependent acyltransferases"/>
    <property type="match status" value="4"/>
</dbReference>
<protein>
    <submittedName>
        <fullName evidence="6">Non-ribosomal peptide synthetase</fullName>
    </submittedName>
</protein>
<dbReference type="InterPro" id="IPR042099">
    <property type="entry name" value="ANL_N_sf"/>
</dbReference>
<dbReference type="InterPro" id="IPR010071">
    <property type="entry name" value="AA_adenyl_dom"/>
</dbReference>
<dbReference type="InterPro" id="IPR001242">
    <property type="entry name" value="Condensation_dom"/>
</dbReference>
<dbReference type="Pfam" id="PF13193">
    <property type="entry name" value="AMP-binding_C"/>
    <property type="match status" value="2"/>
</dbReference>
<dbReference type="Pfam" id="PF00668">
    <property type="entry name" value="Condensation"/>
    <property type="match status" value="2"/>
</dbReference>